<keyword evidence="3" id="KW-1185">Reference proteome</keyword>
<protein>
    <submittedName>
        <fullName evidence="2">Uncharacterized protein</fullName>
    </submittedName>
</protein>
<feature type="transmembrane region" description="Helical" evidence="1">
    <location>
        <begin position="25"/>
        <end position="45"/>
    </location>
</feature>
<reference evidence="2 3" key="1">
    <citation type="submission" date="2016-06" db="EMBL/GenBank/DDBJ databases">
        <authorList>
            <person name="Kjaerup R.B."/>
            <person name="Dalgaard T.S."/>
            <person name="Juul-Madsen H.R."/>
        </authorList>
    </citation>
    <scope>NUCLEOTIDE SEQUENCE [LARGE SCALE GENOMIC DNA]</scope>
    <source>
        <strain evidence="2 3">CECT 8886</strain>
    </source>
</reference>
<keyword evidence="1" id="KW-0812">Transmembrane</keyword>
<feature type="transmembrane region" description="Helical" evidence="1">
    <location>
        <begin position="54"/>
        <end position="71"/>
    </location>
</feature>
<accession>A0A1A8T9P3</accession>
<gene>
    <name evidence="2" type="ORF">MSP8886_01292</name>
</gene>
<evidence type="ECO:0000313" key="3">
    <source>
        <dbReference type="Proteomes" id="UP000092544"/>
    </source>
</evidence>
<evidence type="ECO:0000256" key="1">
    <source>
        <dbReference type="SAM" id="Phobius"/>
    </source>
</evidence>
<dbReference type="Proteomes" id="UP000092544">
    <property type="component" value="Unassembled WGS sequence"/>
</dbReference>
<dbReference type="AlphaFoldDB" id="A0A1A8T9P3"/>
<dbReference type="OrthoDB" id="5422038at2"/>
<organism evidence="2 3">
    <name type="scientific">Marinomonas spartinae</name>
    <dbReference type="NCBI Taxonomy" id="1792290"/>
    <lineage>
        <taxon>Bacteria</taxon>
        <taxon>Pseudomonadati</taxon>
        <taxon>Pseudomonadota</taxon>
        <taxon>Gammaproteobacteria</taxon>
        <taxon>Oceanospirillales</taxon>
        <taxon>Oceanospirillaceae</taxon>
        <taxon>Marinomonas</taxon>
    </lineage>
</organism>
<dbReference type="RefSeq" id="WP_067013869.1">
    <property type="nucleotide sequence ID" value="NZ_FLOB01000002.1"/>
</dbReference>
<evidence type="ECO:0000313" key="2">
    <source>
        <dbReference type="EMBL" id="SBS28729.1"/>
    </source>
</evidence>
<sequence>MQKKSKNTWFPAKKNGWGWGKPTAWQGWAVLVVYFAVIGVISVSYDPKVTLKEWGVGVGIATVILLLIYWLKGEPPSWTWKRIDKKKKRLFK</sequence>
<keyword evidence="1" id="KW-0472">Membrane</keyword>
<name>A0A1A8T9P3_9GAMM</name>
<keyword evidence="1" id="KW-1133">Transmembrane helix</keyword>
<dbReference type="EMBL" id="FLOB01000002">
    <property type="protein sequence ID" value="SBS28729.1"/>
    <property type="molecule type" value="Genomic_DNA"/>
</dbReference>
<proteinExistence type="predicted"/>